<organism evidence="1 3">
    <name type="scientific">Iodobacter fluviatilis</name>
    <dbReference type="NCBI Taxonomy" id="537"/>
    <lineage>
        <taxon>Bacteria</taxon>
        <taxon>Pseudomonadati</taxon>
        <taxon>Pseudomonadota</taxon>
        <taxon>Betaproteobacteria</taxon>
        <taxon>Neisseriales</taxon>
        <taxon>Chitinibacteraceae</taxon>
        <taxon>Iodobacter</taxon>
    </lineage>
</organism>
<evidence type="ECO:0000313" key="1">
    <source>
        <dbReference type="EMBL" id="STQ91398.1"/>
    </source>
</evidence>
<sequence length="110" mass="10759">MKTQIVILTASVMAATDLAARRFVGFDGNVCASGAKALGVIDAETAADSMAPANVLGVILVEAGAAITAGSEIQSDAAGRAIVKTTGAGNGFALDAATAAGDLIRIVRGI</sequence>
<evidence type="ECO:0000313" key="4">
    <source>
        <dbReference type="Proteomes" id="UP000295794"/>
    </source>
</evidence>
<evidence type="ECO:0000313" key="2">
    <source>
        <dbReference type="EMBL" id="TCU88531.1"/>
    </source>
</evidence>
<accession>A0A377Q9M3</accession>
<dbReference type="Proteomes" id="UP000255108">
    <property type="component" value="Unassembled WGS sequence"/>
</dbReference>
<proteinExistence type="predicted"/>
<gene>
    <name evidence="2" type="ORF">EV682_103115</name>
    <name evidence="1" type="ORF">NCTC11159_02470</name>
</gene>
<dbReference type="AlphaFoldDB" id="A0A377Q9M3"/>
<dbReference type="Proteomes" id="UP000295794">
    <property type="component" value="Unassembled WGS sequence"/>
</dbReference>
<dbReference type="EMBL" id="SMBT01000003">
    <property type="protein sequence ID" value="TCU88531.1"/>
    <property type="molecule type" value="Genomic_DNA"/>
</dbReference>
<name>A0A377Q9M3_9NEIS</name>
<dbReference type="OrthoDB" id="8594895at2"/>
<dbReference type="Pfam" id="PF09956">
    <property type="entry name" value="Phage_cement_2"/>
    <property type="match status" value="1"/>
</dbReference>
<reference evidence="2 4" key="2">
    <citation type="submission" date="2019-03" db="EMBL/GenBank/DDBJ databases">
        <title>Genomic Encyclopedia of Type Strains, Phase IV (KMG-IV): sequencing the most valuable type-strain genomes for metagenomic binning, comparative biology and taxonomic classification.</title>
        <authorList>
            <person name="Goeker M."/>
        </authorList>
    </citation>
    <scope>NUCLEOTIDE SEQUENCE [LARGE SCALE GENOMIC DNA]</scope>
    <source>
        <strain evidence="2 4">DSM 3764</strain>
    </source>
</reference>
<keyword evidence="4" id="KW-1185">Reference proteome</keyword>
<dbReference type="InterPro" id="IPR011231">
    <property type="entry name" value="Phage_VT1-Sakai_H0018"/>
</dbReference>
<evidence type="ECO:0000313" key="3">
    <source>
        <dbReference type="Proteomes" id="UP000255108"/>
    </source>
</evidence>
<protein>
    <submittedName>
        <fullName evidence="2">Uncharacterized protein DUF2190</fullName>
    </submittedName>
</protein>
<reference evidence="1 3" key="1">
    <citation type="submission" date="2018-06" db="EMBL/GenBank/DDBJ databases">
        <authorList>
            <consortium name="Pathogen Informatics"/>
            <person name="Doyle S."/>
        </authorList>
    </citation>
    <scope>NUCLEOTIDE SEQUENCE [LARGE SCALE GENOMIC DNA]</scope>
    <source>
        <strain evidence="1 3">NCTC11159</strain>
    </source>
</reference>
<dbReference type="RefSeq" id="WP_115227608.1">
    <property type="nucleotide sequence ID" value="NZ_CAWOLO010000003.1"/>
</dbReference>
<dbReference type="EMBL" id="UGHR01000001">
    <property type="protein sequence ID" value="STQ91398.1"/>
    <property type="molecule type" value="Genomic_DNA"/>
</dbReference>